<dbReference type="Gene3D" id="2.60.40.10">
    <property type="entry name" value="Immunoglobulins"/>
    <property type="match status" value="1"/>
</dbReference>
<dbReference type="PROSITE" id="PS50194">
    <property type="entry name" value="FILAMIN_REPEAT"/>
    <property type="match status" value="1"/>
</dbReference>
<dbReference type="InterPro" id="IPR017907">
    <property type="entry name" value="Znf_RING_CS"/>
</dbReference>
<dbReference type="CDD" id="cd19756">
    <property type="entry name" value="Bbox2"/>
    <property type="match status" value="1"/>
</dbReference>
<keyword evidence="3" id="KW-0677">Repeat</keyword>
<dbReference type="InterPro" id="IPR001298">
    <property type="entry name" value="Filamin/ABP280_rpt"/>
</dbReference>
<feature type="repeat" description="NHL" evidence="8">
    <location>
        <begin position="428"/>
        <end position="468"/>
    </location>
</feature>
<dbReference type="InterPro" id="IPR001841">
    <property type="entry name" value="Znf_RING"/>
</dbReference>
<name>A0A8I6SKK7_CIMLE</name>
<dbReference type="SMART" id="SM00557">
    <property type="entry name" value="IG_FLMN"/>
    <property type="match status" value="1"/>
</dbReference>
<proteinExistence type="inferred from homology"/>
<feature type="repeat" description="Filamin" evidence="7">
    <location>
        <begin position="364"/>
        <end position="417"/>
    </location>
</feature>
<dbReference type="SUPFAM" id="SSF57850">
    <property type="entry name" value="RING/U-box"/>
    <property type="match status" value="1"/>
</dbReference>
<dbReference type="PROSITE" id="PS00518">
    <property type="entry name" value="ZF_RING_1"/>
    <property type="match status" value="1"/>
</dbReference>
<dbReference type="RefSeq" id="XP_024082915.1">
    <property type="nucleotide sequence ID" value="XM_024227147.1"/>
</dbReference>
<dbReference type="PROSITE" id="PS51125">
    <property type="entry name" value="NHL"/>
    <property type="match status" value="3"/>
</dbReference>
<dbReference type="Gene3D" id="3.30.160.60">
    <property type="entry name" value="Classic Zinc Finger"/>
    <property type="match status" value="1"/>
</dbReference>
<accession>A0A8I6SKK7</accession>
<evidence type="ECO:0000313" key="12">
    <source>
        <dbReference type="Proteomes" id="UP000494040"/>
    </source>
</evidence>
<dbReference type="InterPro" id="IPR001258">
    <property type="entry name" value="NHL_repeat"/>
</dbReference>
<feature type="repeat" description="NHL" evidence="8">
    <location>
        <begin position="563"/>
        <end position="603"/>
    </location>
</feature>
<dbReference type="Gene3D" id="3.30.40.10">
    <property type="entry name" value="Zinc/RING finger domain, C3HC4 (zinc finger)"/>
    <property type="match status" value="1"/>
</dbReference>
<dbReference type="Gene3D" id="2.120.10.30">
    <property type="entry name" value="TolB, C-terminal domain"/>
    <property type="match status" value="1"/>
</dbReference>
<dbReference type="EnsemblMetazoa" id="XM_024227147.1">
    <property type="protein sequence ID" value="XP_024082915.1"/>
    <property type="gene ID" value="LOC106669284"/>
</dbReference>
<dbReference type="Pfam" id="PF00643">
    <property type="entry name" value="zf-B_box"/>
    <property type="match status" value="1"/>
</dbReference>
<dbReference type="GeneID" id="106669284"/>
<dbReference type="InterPro" id="IPR017868">
    <property type="entry name" value="Filamin/ABP280_repeat-like"/>
</dbReference>
<protein>
    <recommendedName>
        <fullName evidence="13">Tripartite motif-containing protein 2-like</fullName>
    </recommendedName>
</protein>
<keyword evidence="5" id="KW-0862">Zinc</keyword>
<dbReference type="PANTHER" id="PTHR25464">
    <property type="entry name" value="TRIPARTITE MOTIF-CONTAINING PROTEIN 2-LIKE PROTEIN"/>
    <property type="match status" value="1"/>
</dbReference>
<evidence type="ECO:0000256" key="1">
    <source>
        <dbReference type="ARBA" id="ARBA00008518"/>
    </source>
</evidence>
<dbReference type="Proteomes" id="UP000494040">
    <property type="component" value="Unassembled WGS sequence"/>
</dbReference>
<dbReference type="SMART" id="SM00184">
    <property type="entry name" value="RING"/>
    <property type="match status" value="1"/>
</dbReference>
<evidence type="ECO:0000313" key="11">
    <source>
        <dbReference type="EnsemblMetazoa" id="XP_024082915.1"/>
    </source>
</evidence>
<keyword evidence="2" id="KW-0479">Metal-binding</keyword>
<evidence type="ECO:0000256" key="3">
    <source>
        <dbReference type="ARBA" id="ARBA00022737"/>
    </source>
</evidence>
<evidence type="ECO:0000256" key="8">
    <source>
        <dbReference type="PROSITE-ProRule" id="PRU00504"/>
    </source>
</evidence>
<evidence type="ECO:0000256" key="4">
    <source>
        <dbReference type="ARBA" id="ARBA00022771"/>
    </source>
</evidence>
<keyword evidence="4 6" id="KW-0863">Zinc-finger</keyword>
<dbReference type="InterPro" id="IPR000315">
    <property type="entry name" value="Znf_B-box"/>
</dbReference>
<evidence type="ECO:0000256" key="6">
    <source>
        <dbReference type="PROSITE-ProRule" id="PRU00024"/>
    </source>
</evidence>
<feature type="repeat" description="NHL" evidence="8">
    <location>
        <begin position="523"/>
        <end position="559"/>
    </location>
</feature>
<dbReference type="SUPFAM" id="SSF57845">
    <property type="entry name" value="B-box zinc-binding domain"/>
    <property type="match status" value="1"/>
</dbReference>
<dbReference type="InterPro" id="IPR011042">
    <property type="entry name" value="6-blade_b-propeller_TolB-like"/>
</dbReference>
<evidence type="ECO:0000256" key="2">
    <source>
        <dbReference type="ARBA" id="ARBA00022723"/>
    </source>
</evidence>
<dbReference type="InterPro" id="IPR013783">
    <property type="entry name" value="Ig-like_fold"/>
</dbReference>
<dbReference type="InterPro" id="IPR013083">
    <property type="entry name" value="Znf_RING/FYVE/PHD"/>
</dbReference>
<dbReference type="Pfam" id="PF00630">
    <property type="entry name" value="Filamin"/>
    <property type="match status" value="1"/>
</dbReference>
<dbReference type="Pfam" id="PF01436">
    <property type="entry name" value="NHL"/>
    <property type="match status" value="1"/>
</dbReference>
<dbReference type="GO" id="GO:0008270">
    <property type="term" value="F:zinc ion binding"/>
    <property type="evidence" value="ECO:0007669"/>
    <property type="project" value="UniProtKB-KW"/>
</dbReference>
<dbReference type="PROSITE" id="PS50119">
    <property type="entry name" value="ZF_BBOX"/>
    <property type="match status" value="1"/>
</dbReference>
<evidence type="ECO:0000259" key="9">
    <source>
        <dbReference type="PROSITE" id="PS50089"/>
    </source>
</evidence>
<dbReference type="AlphaFoldDB" id="A0A8I6SKK7"/>
<dbReference type="InterPro" id="IPR014756">
    <property type="entry name" value="Ig_E-set"/>
</dbReference>
<keyword evidence="12" id="KW-1185">Reference proteome</keyword>
<feature type="domain" description="B box-type" evidence="10">
    <location>
        <begin position="110"/>
        <end position="152"/>
    </location>
</feature>
<evidence type="ECO:0008006" key="13">
    <source>
        <dbReference type="Google" id="ProtNLM"/>
    </source>
</evidence>
<evidence type="ECO:0000256" key="7">
    <source>
        <dbReference type="PROSITE-ProRule" id="PRU00087"/>
    </source>
</evidence>
<dbReference type="SUPFAM" id="SSF81296">
    <property type="entry name" value="E set domains"/>
    <property type="match status" value="1"/>
</dbReference>
<dbReference type="PROSITE" id="PS50089">
    <property type="entry name" value="ZF_RING_2"/>
    <property type="match status" value="1"/>
</dbReference>
<reference evidence="11" key="1">
    <citation type="submission" date="2022-01" db="UniProtKB">
        <authorList>
            <consortium name="EnsemblMetazoa"/>
        </authorList>
    </citation>
    <scope>IDENTIFICATION</scope>
</reference>
<dbReference type="CDD" id="cd16579">
    <property type="entry name" value="RING-HC_PML_C-V"/>
    <property type="match status" value="1"/>
</dbReference>
<dbReference type="KEGG" id="clec:106669284"/>
<dbReference type="SUPFAM" id="SSF101898">
    <property type="entry name" value="NHL repeat"/>
    <property type="match status" value="1"/>
</dbReference>
<comment type="similarity">
    <text evidence="1">Belongs to the TRIM/RBCC family.</text>
</comment>
<sequence>MVSMSSTLVETVSINYEDFNESFLTCGTCLCMYDGGEHTPKLLPCSHTVCLHCLSRIAAQVATSPTFRCPICRESITVPRGGVAALPPSFLVNQLLDLMASQRREIVPKCSVHFNQELLFCETCDTVFCAQCTSGSHSSSGNDSCEHTVIPFSIAIKRMSEILLYKANECISKLSEAEDAVKGEVTRLESATRACIDHVETLFNEAKGYVEARRLAVVDQINKVRETKMKELNSQLSTIQAEKDKVTTECDGLQYQVEVRNISQRISALTQKLESVSCLAEPRENCFITCEIGSSSLNNLTNVLKDLGSVRTTTTFPSLSSLSLIGDCVVNLESTVMLVSYDYGGVQRTEGGDPVSAIVQLTNSPTGSQGSPIDVKIEDLENGTYHIKFRPPAEGMYEVKVTVVDRQVGKGPLIVTATKHNNPNKIYGTRGSEKDQFLQPVSITYDQTSDKIFVVDTGNCRIKILSRDLELIGHIENDCLQGRSCTGIACYCPPQEEPWLALINWRTRIVTRLNTEGETLSCFTYADFQEPIDIAVDNNYGHILIADNGPCCVFVFDIEGKFLFRIGAKGNQDGFFNPISSVCVGSDGQIIVADSRVQIFSAKGDFLRVFHSEGKGRYGGLTVDNDGRLVGSRCEKASNFVQVMSLKDGKILATIDSHLSKFKRPSGLTITSTDQVVVVDHDCVKKYREMRNVKHSDKRLQQQLNEEDRFPGHHLRDRTLAQGLILPEQPPSRQVYTD</sequence>
<dbReference type="OMA" id="QYKGNFL"/>
<dbReference type="PANTHER" id="PTHR25464:SF2">
    <property type="entry name" value="RING-TYPE DOMAIN-CONTAINING PROTEIN"/>
    <property type="match status" value="1"/>
</dbReference>
<dbReference type="OrthoDB" id="252722at2759"/>
<evidence type="ECO:0000256" key="5">
    <source>
        <dbReference type="ARBA" id="ARBA00022833"/>
    </source>
</evidence>
<organism evidence="11 12">
    <name type="scientific">Cimex lectularius</name>
    <name type="common">Bed bug</name>
    <name type="synonym">Acanthia lectularia</name>
    <dbReference type="NCBI Taxonomy" id="79782"/>
    <lineage>
        <taxon>Eukaryota</taxon>
        <taxon>Metazoa</taxon>
        <taxon>Ecdysozoa</taxon>
        <taxon>Arthropoda</taxon>
        <taxon>Hexapoda</taxon>
        <taxon>Insecta</taxon>
        <taxon>Pterygota</taxon>
        <taxon>Neoptera</taxon>
        <taxon>Paraneoptera</taxon>
        <taxon>Hemiptera</taxon>
        <taxon>Heteroptera</taxon>
        <taxon>Panheteroptera</taxon>
        <taxon>Cimicomorpha</taxon>
        <taxon>Cimicidae</taxon>
        <taxon>Cimex</taxon>
    </lineage>
</organism>
<feature type="domain" description="RING-type" evidence="9">
    <location>
        <begin position="26"/>
        <end position="73"/>
    </location>
</feature>
<evidence type="ECO:0000259" key="10">
    <source>
        <dbReference type="PROSITE" id="PS50119"/>
    </source>
</evidence>